<keyword evidence="2" id="KW-0328">Glycosyltransferase</keyword>
<evidence type="ECO:0000256" key="6">
    <source>
        <dbReference type="ARBA" id="ARBA00023136"/>
    </source>
</evidence>
<feature type="transmembrane region" description="Helical" evidence="12">
    <location>
        <begin position="737"/>
        <end position="760"/>
    </location>
</feature>
<evidence type="ECO:0008006" key="16">
    <source>
        <dbReference type="Google" id="ProtNLM"/>
    </source>
</evidence>
<feature type="binding site" evidence="9">
    <location>
        <position position="180"/>
    </location>
    <ligand>
        <name>UDP-alpha-D-glucose</name>
        <dbReference type="ChEBI" id="CHEBI:58885"/>
    </ligand>
</feature>
<feature type="binding site" evidence="10">
    <location>
        <position position="340"/>
    </location>
    <ligand>
        <name>Mn(2+)</name>
        <dbReference type="ChEBI" id="CHEBI:29035"/>
    </ligand>
</feature>
<keyword evidence="7" id="KW-0961">Cell wall biogenesis/degradation</keyword>
<evidence type="ECO:0000256" key="1">
    <source>
        <dbReference type="ARBA" id="ARBA00004308"/>
    </source>
</evidence>
<evidence type="ECO:0000256" key="13">
    <source>
        <dbReference type="SAM" id="SignalP"/>
    </source>
</evidence>
<feature type="transmembrane region" description="Helical" evidence="12">
    <location>
        <begin position="550"/>
        <end position="573"/>
    </location>
</feature>
<evidence type="ECO:0000256" key="12">
    <source>
        <dbReference type="SAM" id="Phobius"/>
    </source>
</evidence>
<dbReference type="GO" id="GO:0012505">
    <property type="term" value="C:endomembrane system"/>
    <property type="evidence" value="ECO:0007669"/>
    <property type="project" value="UniProtKB-SubCell"/>
</dbReference>
<dbReference type="GO" id="GO:0016020">
    <property type="term" value="C:membrane"/>
    <property type="evidence" value="ECO:0007669"/>
    <property type="project" value="InterPro"/>
</dbReference>
<sequence>MTKSSTLVITQSLSFGLCYIHACPIEEEEDDDDESLGEQRSRSESTMKTSGPFHAVRVSPLAPLNRAHILLYSLALFAALRLRLHFPATSLPSFLLLAADLLLAFMWFTYQALRWRPVRRREFPDRLLHAVAPDNLPAIDVFICTADALREPPASVASTALSAMAFDYPPEKISVYVSDDGGSAVTLLAFAEAAKFARYWLPFCRENGIVTRSPEDYFRSVEGGEPETVKLEKMFQALKEKVEKALQRGDICNDITQGEEEEEILKKWKGFIRNDHPSIIQVLLQSSKDSDVTGKPLPNLIYVSREKRPTSHHHFKAGALNALTRVSSTMSNAPLILTLDCDTYSNDPRSPLHALCYFLDPAMSSNLAFVQFPQIFQGLNKNDIYATEVKRLYTINPRGKDGLGGPNYVGTGCYFSRCSLQGNTLPPSLPRQPTDSISSEFVIRKAREVTSCTYELGTKWGTKIGFRYGSLSEDFHTGLHLHCQGWKSVFCYPEKPAFLGDVPQNLNDVLSQRKRWSVGLFEVAFSRYCPLTFGTTKASFLEGLSYAHEAFWGSWSIPITIYCILPQLALIYGTPLFPKVSNPLFYLYAYLFLAAYVQDLLEFLAAKGTIRRWWNDQRMWMFIGLTSYLFGTIQFLLKKVGVSSQGFNVTSKVVEDEQRERYQKGVFDFRAQSPFFVSLGTVAIVNLSSFAVGLGRAASLQGSLDELFAQLFLSACVVANCWPIYEAMFLRSDGGKMPRMITVFSLLAACFLHGIGYLMFSV</sequence>
<feature type="binding site" evidence="10">
    <location>
        <position position="316"/>
    </location>
    <ligand>
        <name>Mn(2+)</name>
        <dbReference type="ChEBI" id="CHEBI:29035"/>
    </ligand>
</feature>
<gene>
    <name evidence="14" type="ORF">ZIOFF_034092</name>
</gene>
<feature type="region of interest" description="Disordered" evidence="11">
    <location>
        <begin position="29"/>
        <end position="48"/>
    </location>
</feature>
<dbReference type="Proteomes" id="UP000734854">
    <property type="component" value="Unassembled WGS sequence"/>
</dbReference>
<evidence type="ECO:0000256" key="3">
    <source>
        <dbReference type="ARBA" id="ARBA00022679"/>
    </source>
</evidence>
<dbReference type="PANTHER" id="PTHR13301">
    <property type="entry name" value="X-BOX TRANSCRIPTION FACTOR-RELATED"/>
    <property type="match status" value="1"/>
</dbReference>
<dbReference type="EMBL" id="JACMSC010000009">
    <property type="protein sequence ID" value="KAG6508712.1"/>
    <property type="molecule type" value="Genomic_DNA"/>
</dbReference>
<protein>
    <recommendedName>
        <fullName evidence="16">Cellulose synthase-like protein G3</fullName>
    </recommendedName>
</protein>
<keyword evidence="4 12" id="KW-0812">Transmembrane</keyword>
<feature type="signal peptide" evidence="13">
    <location>
        <begin position="1"/>
        <end position="22"/>
    </location>
</feature>
<dbReference type="GO" id="GO:0030244">
    <property type="term" value="P:cellulose biosynthetic process"/>
    <property type="evidence" value="ECO:0007669"/>
    <property type="project" value="InterPro"/>
</dbReference>
<feature type="binding site" evidence="9">
    <location>
        <position position="151"/>
    </location>
    <ligand>
        <name>UDP-alpha-D-glucose</name>
        <dbReference type="ChEBI" id="CHEBI:58885"/>
    </ligand>
</feature>
<comment type="caution">
    <text evidence="14">The sequence shown here is derived from an EMBL/GenBank/DDBJ whole genome shotgun (WGS) entry which is preliminary data.</text>
</comment>
<feature type="transmembrane region" description="Helical" evidence="12">
    <location>
        <begin position="707"/>
        <end position="725"/>
    </location>
</feature>
<evidence type="ECO:0000256" key="5">
    <source>
        <dbReference type="ARBA" id="ARBA00022989"/>
    </source>
</evidence>
<comment type="subcellular location">
    <subcellularLocation>
        <location evidence="1">Endomembrane system</location>
    </subcellularLocation>
</comment>
<dbReference type="GO" id="GO:0016760">
    <property type="term" value="F:cellulose synthase (UDP-forming) activity"/>
    <property type="evidence" value="ECO:0007669"/>
    <property type="project" value="InterPro"/>
</dbReference>
<keyword evidence="5 12" id="KW-1133">Transmembrane helix</keyword>
<evidence type="ECO:0000313" key="15">
    <source>
        <dbReference type="Proteomes" id="UP000734854"/>
    </source>
</evidence>
<dbReference type="FunFam" id="3.90.550.10:FF:000135">
    <property type="entry name" value="Cellulose synthase-like protein G3"/>
    <property type="match status" value="1"/>
</dbReference>
<keyword evidence="3" id="KW-0808">Transferase</keyword>
<name>A0A8J5GNX3_ZINOF</name>
<evidence type="ECO:0000256" key="9">
    <source>
        <dbReference type="PIRSR" id="PIRSR605150-2"/>
    </source>
</evidence>
<evidence type="ECO:0000256" key="11">
    <source>
        <dbReference type="SAM" id="MobiDB-lite"/>
    </source>
</evidence>
<accession>A0A8J5GNX3</accession>
<feature type="transmembrane region" description="Helical" evidence="12">
    <location>
        <begin position="94"/>
        <end position="113"/>
    </location>
</feature>
<feature type="chain" id="PRO_5035264350" description="Cellulose synthase-like protein G3" evidence="13">
    <location>
        <begin position="23"/>
        <end position="762"/>
    </location>
</feature>
<proteinExistence type="predicted"/>
<evidence type="ECO:0000256" key="10">
    <source>
        <dbReference type="PIRSR" id="PIRSR605150-3"/>
    </source>
</evidence>
<evidence type="ECO:0000256" key="8">
    <source>
        <dbReference type="PIRSR" id="PIRSR605150-1"/>
    </source>
</evidence>
<dbReference type="GO" id="GO:0071555">
    <property type="term" value="P:cell wall organization"/>
    <property type="evidence" value="ECO:0007669"/>
    <property type="project" value="UniProtKB-KW"/>
</dbReference>
<feature type="transmembrane region" description="Helical" evidence="12">
    <location>
        <begin position="675"/>
        <end position="695"/>
    </location>
</feature>
<dbReference type="InterPro" id="IPR005150">
    <property type="entry name" value="Cellulose_synth"/>
</dbReference>
<organism evidence="14 15">
    <name type="scientific">Zingiber officinale</name>
    <name type="common">Ginger</name>
    <name type="synonym">Amomum zingiber</name>
    <dbReference type="NCBI Taxonomy" id="94328"/>
    <lineage>
        <taxon>Eukaryota</taxon>
        <taxon>Viridiplantae</taxon>
        <taxon>Streptophyta</taxon>
        <taxon>Embryophyta</taxon>
        <taxon>Tracheophyta</taxon>
        <taxon>Spermatophyta</taxon>
        <taxon>Magnoliopsida</taxon>
        <taxon>Liliopsida</taxon>
        <taxon>Zingiberales</taxon>
        <taxon>Zingiberaceae</taxon>
        <taxon>Zingiber</taxon>
    </lineage>
</organism>
<evidence type="ECO:0000256" key="4">
    <source>
        <dbReference type="ARBA" id="ARBA00022692"/>
    </source>
</evidence>
<feature type="active site" evidence="8">
    <location>
        <position position="180"/>
    </location>
</feature>
<evidence type="ECO:0000256" key="2">
    <source>
        <dbReference type="ARBA" id="ARBA00022676"/>
    </source>
</evidence>
<evidence type="ECO:0000256" key="7">
    <source>
        <dbReference type="ARBA" id="ARBA00023316"/>
    </source>
</evidence>
<feature type="transmembrane region" description="Helical" evidence="12">
    <location>
        <begin position="618"/>
        <end position="637"/>
    </location>
</feature>
<feature type="transmembrane region" description="Helical" evidence="12">
    <location>
        <begin position="585"/>
        <end position="606"/>
    </location>
</feature>
<keyword evidence="15" id="KW-1185">Reference proteome</keyword>
<reference evidence="14 15" key="1">
    <citation type="submission" date="2020-08" db="EMBL/GenBank/DDBJ databases">
        <title>Plant Genome Project.</title>
        <authorList>
            <person name="Zhang R.-G."/>
        </authorList>
    </citation>
    <scope>NUCLEOTIDE SEQUENCE [LARGE SCALE GENOMIC DNA]</scope>
    <source>
        <tissue evidence="14">Rhizome</tissue>
    </source>
</reference>
<dbReference type="Pfam" id="PF03552">
    <property type="entry name" value="Cellulose_synt"/>
    <property type="match status" value="2"/>
</dbReference>
<evidence type="ECO:0000313" key="14">
    <source>
        <dbReference type="EMBL" id="KAG6508712.1"/>
    </source>
</evidence>
<feature type="active site" evidence="8">
    <location>
        <position position="474"/>
    </location>
</feature>
<keyword evidence="6 12" id="KW-0472">Membrane</keyword>
<dbReference type="AlphaFoldDB" id="A0A8J5GNX3"/>
<keyword evidence="13" id="KW-0732">Signal</keyword>